<accession>A0ABU5QZZ0</accession>
<keyword evidence="1" id="KW-0489">Methyltransferase</keyword>
<dbReference type="PIRSF" id="PIRSF017393">
    <property type="entry name" value="MTase_SAV2177"/>
    <property type="match status" value="1"/>
</dbReference>
<dbReference type="Pfam" id="PF04672">
    <property type="entry name" value="Methyltransf_19"/>
    <property type="match status" value="1"/>
</dbReference>
<dbReference type="GO" id="GO:0032259">
    <property type="term" value="P:methylation"/>
    <property type="evidence" value="ECO:0007669"/>
    <property type="project" value="UniProtKB-KW"/>
</dbReference>
<organism evidence="1 2">
    <name type="scientific">Amycolatopsis heterodermiae</name>
    <dbReference type="NCBI Taxonomy" id="3110235"/>
    <lineage>
        <taxon>Bacteria</taxon>
        <taxon>Bacillati</taxon>
        <taxon>Actinomycetota</taxon>
        <taxon>Actinomycetes</taxon>
        <taxon>Pseudonocardiales</taxon>
        <taxon>Pseudonocardiaceae</taxon>
        <taxon>Amycolatopsis</taxon>
    </lineage>
</organism>
<dbReference type="EC" id="2.1.1.-" evidence="1"/>
<protein>
    <submittedName>
        <fullName evidence="1">SAM-dependent methyltransferase</fullName>
        <ecNumber evidence="1">2.1.1.-</ecNumber>
    </submittedName>
</protein>
<dbReference type="Gene3D" id="3.40.50.150">
    <property type="entry name" value="Vaccinia Virus protein VP39"/>
    <property type="match status" value="1"/>
</dbReference>
<dbReference type="InterPro" id="IPR029063">
    <property type="entry name" value="SAM-dependent_MTases_sf"/>
</dbReference>
<reference evidence="1 2" key="1">
    <citation type="submission" date="2023-12" db="EMBL/GenBank/DDBJ databases">
        <title>Amycolatopsis sp. V23-08.</title>
        <authorList>
            <person name="Somphong A."/>
        </authorList>
    </citation>
    <scope>NUCLEOTIDE SEQUENCE [LARGE SCALE GENOMIC DNA]</scope>
    <source>
        <strain evidence="1 2">V23-08</strain>
    </source>
</reference>
<dbReference type="EMBL" id="JAYFSI010000001">
    <property type="protein sequence ID" value="MEA5359497.1"/>
    <property type="molecule type" value="Genomic_DNA"/>
</dbReference>
<gene>
    <name evidence="1" type="ORF">VA596_08125</name>
</gene>
<proteinExistence type="predicted"/>
<dbReference type="GO" id="GO:0008168">
    <property type="term" value="F:methyltransferase activity"/>
    <property type="evidence" value="ECO:0007669"/>
    <property type="project" value="UniProtKB-KW"/>
</dbReference>
<dbReference type="RefSeq" id="WP_323324698.1">
    <property type="nucleotide sequence ID" value="NZ_JAYFSI010000001.1"/>
</dbReference>
<keyword evidence="2" id="KW-1185">Reference proteome</keyword>
<dbReference type="Proteomes" id="UP001304298">
    <property type="component" value="Unassembled WGS sequence"/>
</dbReference>
<comment type="caution">
    <text evidence="1">The sequence shown here is derived from an EMBL/GenBank/DDBJ whole genome shotgun (WGS) entry which is preliminary data.</text>
</comment>
<name>A0ABU5QZZ0_9PSEU</name>
<sequence>MPDAATRTERVPVGVDPNRASIARVYDAFLLGKDNYEIDREVLKQVRQAAPEAQDLAFENRGFLIRVCRFLAGQTGITQILDLGSGLPTAENTHQVVQRINPETRVVYVDNDPVVLAHGRALLEENEHTHFVAEDIFEPERILENEVVREHIDFTQPLILLQMGTLHHFNGDRKRPAEIMRQYVDALPSGSFVGLSHFFDPQNEDSDTARRMEDFFVHSPMGSGTFRTQTEIEELFPGLEMVDPGVTLCADWWPDGPRLKELNVAQRTIAGGVGRKP</sequence>
<evidence type="ECO:0000313" key="2">
    <source>
        <dbReference type="Proteomes" id="UP001304298"/>
    </source>
</evidence>
<keyword evidence="1" id="KW-0808">Transferase</keyword>
<dbReference type="SUPFAM" id="SSF53335">
    <property type="entry name" value="S-adenosyl-L-methionine-dependent methyltransferases"/>
    <property type="match status" value="1"/>
</dbReference>
<evidence type="ECO:0000313" key="1">
    <source>
        <dbReference type="EMBL" id="MEA5359497.1"/>
    </source>
</evidence>
<dbReference type="InterPro" id="IPR006764">
    <property type="entry name" value="SAM_dep_MeTrfase_SAV2177_type"/>
</dbReference>